<name>A0A6J6CA77_9ZZZZ</name>
<feature type="transmembrane region" description="Helical" evidence="1">
    <location>
        <begin position="78"/>
        <end position="103"/>
    </location>
</feature>
<feature type="transmembrane region" description="Helical" evidence="1">
    <location>
        <begin position="46"/>
        <end position="72"/>
    </location>
</feature>
<evidence type="ECO:0000256" key="1">
    <source>
        <dbReference type="SAM" id="Phobius"/>
    </source>
</evidence>
<sequence length="130" mass="14513">MIFRSLLRRCPRCGDRHAWFQTWFKQGDRCLACGLQRTRNTEGQELGSMTIALVVNICWLVTASGIAIGLTVPDVPVLTLFVVLATSEVLVAVLTWPITHTVWMAIDLRVRPMGFAEIDEAEAWLNTSAP</sequence>
<organism evidence="2">
    <name type="scientific">freshwater metagenome</name>
    <dbReference type="NCBI Taxonomy" id="449393"/>
    <lineage>
        <taxon>unclassified sequences</taxon>
        <taxon>metagenomes</taxon>
        <taxon>ecological metagenomes</taxon>
    </lineage>
</organism>
<keyword evidence="1" id="KW-0812">Transmembrane</keyword>
<dbReference type="AlphaFoldDB" id="A0A6J6CA77"/>
<keyword evidence="1" id="KW-1133">Transmembrane helix</keyword>
<protein>
    <submittedName>
        <fullName evidence="2">Unannotated protein</fullName>
    </submittedName>
</protein>
<reference evidence="2" key="1">
    <citation type="submission" date="2020-05" db="EMBL/GenBank/DDBJ databases">
        <authorList>
            <person name="Chiriac C."/>
            <person name="Salcher M."/>
            <person name="Ghai R."/>
            <person name="Kavagutti S V."/>
        </authorList>
    </citation>
    <scope>NUCLEOTIDE SEQUENCE</scope>
</reference>
<accession>A0A6J6CA77</accession>
<keyword evidence="1" id="KW-0472">Membrane</keyword>
<proteinExistence type="predicted"/>
<gene>
    <name evidence="2" type="ORF">UFOPK1421_01087</name>
</gene>
<dbReference type="EMBL" id="CAEZSL010000122">
    <property type="protein sequence ID" value="CAB4548074.1"/>
    <property type="molecule type" value="Genomic_DNA"/>
</dbReference>
<evidence type="ECO:0000313" key="2">
    <source>
        <dbReference type="EMBL" id="CAB4548074.1"/>
    </source>
</evidence>